<dbReference type="Proteomes" id="UP001597053">
    <property type="component" value="Unassembled WGS sequence"/>
</dbReference>
<feature type="non-terminal residue" evidence="1">
    <location>
        <position position="1"/>
    </location>
</feature>
<sequence length="38" mass="4121">ARWLAQTGTTADEIRFDVLSVRLADAGPAHVEHLKGAF</sequence>
<organism evidence="1 2">
    <name type="scientific">Micromonospora azadirachtae</name>
    <dbReference type="NCBI Taxonomy" id="1970735"/>
    <lineage>
        <taxon>Bacteria</taxon>
        <taxon>Bacillati</taxon>
        <taxon>Actinomycetota</taxon>
        <taxon>Actinomycetes</taxon>
        <taxon>Micromonosporales</taxon>
        <taxon>Micromonosporaceae</taxon>
        <taxon>Micromonospora</taxon>
    </lineage>
</organism>
<gene>
    <name evidence="1" type="ORF">ACFQZ8_30480</name>
</gene>
<name>A0ABW3AB84_9ACTN</name>
<dbReference type="EMBL" id="JBHTHM010002631">
    <property type="protein sequence ID" value="MFD0788261.1"/>
    <property type="molecule type" value="Genomic_DNA"/>
</dbReference>
<proteinExistence type="predicted"/>
<reference evidence="2" key="1">
    <citation type="journal article" date="2019" name="Int. J. Syst. Evol. Microbiol.">
        <title>The Global Catalogue of Microorganisms (GCM) 10K type strain sequencing project: providing services to taxonomists for standard genome sequencing and annotation.</title>
        <authorList>
            <consortium name="The Broad Institute Genomics Platform"/>
            <consortium name="The Broad Institute Genome Sequencing Center for Infectious Disease"/>
            <person name="Wu L."/>
            <person name="Ma J."/>
        </authorList>
    </citation>
    <scope>NUCLEOTIDE SEQUENCE [LARGE SCALE GENOMIC DNA]</scope>
    <source>
        <strain evidence="2">JCM 32148</strain>
    </source>
</reference>
<keyword evidence="2" id="KW-1185">Reference proteome</keyword>
<accession>A0ABW3AB84</accession>
<evidence type="ECO:0000313" key="1">
    <source>
        <dbReference type="EMBL" id="MFD0788261.1"/>
    </source>
</evidence>
<comment type="caution">
    <text evidence="1">The sequence shown here is derived from an EMBL/GenBank/DDBJ whole genome shotgun (WGS) entry which is preliminary data.</text>
</comment>
<evidence type="ECO:0000313" key="2">
    <source>
        <dbReference type="Proteomes" id="UP001597053"/>
    </source>
</evidence>
<protein>
    <submittedName>
        <fullName evidence="1">YraN family protein</fullName>
    </submittedName>
</protein>